<dbReference type="InterPro" id="IPR011032">
    <property type="entry name" value="GroES-like_sf"/>
</dbReference>
<dbReference type="SUPFAM" id="SSF51735">
    <property type="entry name" value="NAD(P)-binding Rossmann-fold domains"/>
    <property type="match status" value="1"/>
</dbReference>
<comment type="subcellular location">
    <subcellularLocation>
        <location evidence="1">Mitochondrion</location>
    </subcellularLocation>
</comment>
<dbReference type="Pfam" id="PF13602">
    <property type="entry name" value="ADH_zinc_N_2"/>
    <property type="match status" value="1"/>
</dbReference>
<dbReference type="Gene3D" id="3.40.50.720">
    <property type="entry name" value="NAD(P)-binding Rossmann-like Domain"/>
    <property type="match status" value="1"/>
</dbReference>
<dbReference type="InterPro" id="IPR020843">
    <property type="entry name" value="ER"/>
</dbReference>
<keyword evidence="4" id="KW-0560">Oxidoreductase</keyword>
<dbReference type="GO" id="GO:0005739">
    <property type="term" value="C:mitochondrion"/>
    <property type="evidence" value="ECO:0007669"/>
    <property type="project" value="UniProtKB-SubCell"/>
</dbReference>
<reference evidence="7" key="1">
    <citation type="submission" date="2018-10" db="EMBL/GenBank/DDBJ databases">
        <title>Transcriptome assembly of Aceria tosichella (Wheat curl mite) Type 2.</title>
        <authorList>
            <person name="Scully E.D."/>
            <person name="Geib S.M."/>
            <person name="Palmer N.A."/>
            <person name="Gupta A.K."/>
            <person name="Sarath G."/>
            <person name="Tatineni S."/>
        </authorList>
    </citation>
    <scope>NUCLEOTIDE SEQUENCE</scope>
    <source>
        <strain evidence="7">LincolnNE</strain>
    </source>
</reference>
<keyword evidence="5" id="KW-0496">Mitochondrion</keyword>
<organism evidence="7">
    <name type="scientific">Aceria tosichella</name>
    <name type="common">wheat curl mite</name>
    <dbReference type="NCBI Taxonomy" id="561515"/>
    <lineage>
        <taxon>Eukaryota</taxon>
        <taxon>Metazoa</taxon>
        <taxon>Ecdysozoa</taxon>
        <taxon>Arthropoda</taxon>
        <taxon>Chelicerata</taxon>
        <taxon>Arachnida</taxon>
        <taxon>Acari</taxon>
        <taxon>Acariformes</taxon>
        <taxon>Trombidiformes</taxon>
        <taxon>Prostigmata</taxon>
        <taxon>Eupodina</taxon>
        <taxon>Eriophyoidea</taxon>
        <taxon>Eriophyidae</taxon>
        <taxon>Eriophyinae</taxon>
        <taxon>Aceriini</taxon>
        <taxon>Aceria</taxon>
    </lineage>
</organism>
<dbReference type="GO" id="GO:0008270">
    <property type="term" value="F:zinc ion binding"/>
    <property type="evidence" value="ECO:0007669"/>
    <property type="project" value="InterPro"/>
</dbReference>
<sequence>MILIRRNNIVSALRTVGGAGRPTVPTRAASMLAWKISDSLDNSSNVDIRNKLKCMEVRMPTISSPSDVLVKVHSTSVNPLDVRMCYGYGRRVLDLLDWATNPEVRITNDRYPLTLGRDFSGEIVAAGPNCSDAYKPGDLVFGAVEPQRSGAHAEYVTVSSNCVARKPENLTHQEAASIPFVALTAYSALSSFGGLTERNCTGKNALVLGGSGGVGTFAIQLLKFWGANVIATCSEEKIDYLENTLFVERAIDYNDLSQMNTLKGRFDFVLDCGDYEKTDKQHQEVVSEGTHYLKPYSKSVYVTLSPPILRNTDKNGIVLGGAETAVLAFQDTLLSLKSFNSARWAVFLPNKQALDYITGLYAEQALTPQVHSVHPFDCIQKAYEELQGGSVRGKIIVDVAKQDERTTRKEP</sequence>
<dbReference type="InterPro" id="IPR036291">
    <property type="entry name" value="NAD(P)-bd_dom_sf"/>
</dbReference>
<dbReference type="SUPFAM" id="SSF50129">
    <property type="entry name" value="GroES-like"/>
    <property type="match status" value="1"/>
</dbReference>
<evidence type="ECO:0000256" key="2">
    <source>
        <dbReference type="ARBA" id="ARBA00010371"/>
    </source>
</evidence>
<dbReference type="InterPro" id="IPR013154">
    <property type="entry name" value="ADH-like_N"/>
</dbReference>
<evidence type="ECO:0000256" key="3">
    <source>
        <dbReference type="ARBA" id="ARBA00022946"/>
    </source>
</evidence>
<proteinExistence type="inferred from homology"/>
<evidence type="ECO:0000256" key="4">
    <source>
        <dbReference type="ARBA" id="ARBA00023002"/>
    </source>
</evidence>
<dbReference type="EMBL" id="GGYP01006520">
    <property type="protein sequence ID" value="MDE51291.1"/>
    <property type="molecule type" value="Transcribed_RNA"/>
</dbReference>
<evidence type="ECO:0000259" key="6">
    <source>
        <dbReference type="SMART" id="SM00829"/>
    </source>
</evidence>
<keyword evidence="3" id="KW-0809">Transit peptide</keyword>
<dbReference type="PROSITE" id="PS01162">
    <property type="entry name" value="QOR_ZETA_CRYSTAL"/>
    <property type="match status" value="1"/>
</dbReference>
<protein>
    <submittedName>
        <fullName evidence="7">Reticulon-4-interacting protein 1, mitochondrial</fullName>
    </submittedName>
</protein>
<accession>A0A6G1SM50</accession>
<evidence type="ECO:0000256" key="5">
    <source>
        <dbReference type="ARBA" id="ARBA00023128"/>
    </source>
</evidence>
<dbReference type="Gene3D" id="3.90.180.10">
    <property type="entry name" value="Medium-chain alcohol dehydrogenases, catalytic domain"/>
    <property type="match status" value="1"/>
</dbReference>
<dbReference type="PANTHER" id="PTHR11695">
    <property type="entry name" value="ALCOHOL DEHYDROGENASE RELATED"/>
    <property type="match status" value="1"/>
</dbReference>
<evidence type="ECO:0000313" key="7">
    <source>
        <dbReference type="EMBL" id="MDE51291.1"/>
    </source>
</evidence>
<feature type="domain" description="Enoyl reductase (ER)" evidence="6">
    <location>
        <begin position="47"/>
        <end position="397"/>
    </location>
</feature>
<name>A0A6G1SM50_9ACAR</name>
<dbReference type="InterPro" id="IPR050700">
    <property type="entry name" value="YIM1/Zinc_Alcohol_DH_Fams"/>
</dbReference>
<dbReference type="InterPro" id="IPR002364">
    <property type="entry name" value="Quin_OxRdtase/zeta-crystal_CS"/>
</dbReference>
<gene>
    <name evidence="7" type="primary">RTN4IP1</name>
    <name evidence="7" type="ORF">g.1254</name>
</gene>
<dbReference type="GO" id="GO:0016491">
    <property type="term" value="F:oxidoreductase activity"/>
    <property type="evidence" value="ECO:0007669"/>
    <property type="project" value="UniProtKB-KW"/>
</dbReference>
<dbReference type="Pfam" id="PF08240">
    <property type="entry name" value="ADH_N"/>
    <property type="match status" value="1"/>
</dbReference>
<evidence type="ECO:0000256" key="1">
    <source>
        <dbReference type="ARBA" id="ARBA00004173"/>
    </source>
</evidence>
<dbReference type="AlphaFoldDB" id="A0A6G1SM50"/>
<dbReference type="FunFam" id="3.40.50.720:FF:000147">
    <property type="entry name" value="Reticulon-4-interacting protein 1 homolog, mitochondrial"/>
    <property type="match status" value="1"/>
</dbReference>
<dbReference type="PANTHER" id="PTHR11695:SF294">
    <property type="entry name" value="RETICULON-4-INTERACTING PROTEIN 1, MITOCHONDRIAL"/>
    <property type="match status" value="1"/>
</dbReference>
<comment type="similarity">
    <text evidence="2">Belongs to the zinc-containing alcohol dehydrogenase family. Quinone oxidoreductase subfamily.</text>
</comment>
<dbReference type="SMART" id="SM00829">
    <property type="entry name" value="PKS_ER"/>
    <property type="match status" value="1"/>
</dbReference>